<accession>A0ABS7VUH0</accession>
<evidence type="ECO:0000256" key="1">
    <source>
        <dbReference type="SAM" id="Phobius"/>
    </source>
</evidence>
<evidence type="ECO:0000313" key="3">
    <source>
        <dbReference type="Proteomes" id="UP000704176"/>
    </source>
</evidence>
<feature type="transmembrane region" description="Helical" evidence="1">
    <location>
        <begin position="151"/>
        <end position="169"/>
    </location>
</feature>
<gene>
    <name evidence="2" type="ORF">K9B37_23405</name>
</gene>
<keyword evidence="1" id="KW-0812">Transmembrane</keyword>
<dbReference type="InterPro" id="IPR029058">
    <property type="entry name" value="AB_hydrolase_fold"/>
</dbReference>
<keyword evidence="3" id="KW-1185">Reference proteome</keyword>
<proteinExistence type="predicted"/>
<dbReference type="Gene3D" id="3.40.50.1820">
    <property type="entry name" value="alpha/beta hydrolase"/>
    <property type="match status" value="1"/>
</dbReference>
<keyword evidence="1" id="KW-0472">Membrane</keyword>
<sequence>MADRVTSTRLVFHVGGYDPRSPERVHRRFVQELRRFEATWSVKAVASEPIITADEARWNLLTEGPNWRVKTDYRLVRWDDLIESSERGSLWRRIPRGVHAFTDFLAGGALGAYLRTNWRYAGFFLYPVVLLAVLVAVAVLVGVFVGRVSGVASAGILVGVAAFAGLIHWPGRWLHLPLLFDDWNFSRAYIKALDPVLDRRLERIAHEVVAAARDLRAEEIVLVGHSLGAVLAVDILDRALSLYPALGRSDTRVVLLSVGSSILKIGLHRGASRFRAALQRVANAEGVVWGEYQALTDVMNFYKTNPVACLGLATERSPVVRVVRIRRMLEPAAYRRIRRNFFRVHCQFVRANDCRTSYDYFMFLCGPLPAAVQIHSPTGAMSAIGSDGCLLDINSGEASFLERAERAAH</sequence>
<protein>
    <recommendedName>
        <fullName evidence="4">Alpha/beta hydrolase</fullName>
    </recommendedName>
</protein>
<dbReference type="Proteomes" id="UP000704176">
    <property type="component" value="Unassembled WGS sequence"/>
</dbReference>
<feature type="transmembrane region" description="Helical" evidence="1">
    <location>
        <begin position="123"/>
        <end position="145"/>
    </location>
</feature>
<reference evidence="2 3" key="1">
    <citation type="submission" date="2021-09" db="EMBL/GenBank/DDBJ databases">
        <title>The complete genome sequence of a new microorganism.</title>
        <authorList>
            <person name="Zi Z."/>
        </authorList>
    </citation>
    <scope>NUCLEOTIDE SEQUENCE [LARGE SCALE GENOMIC DNA]</scope>
    <source>
        <strain evidence="2 3">WGZ8</strain>
    </source>
</reference>
<name>A0ABS7VUH0_9HYPH</name>
<comment type="caution">
    <text evidence="2">The sequence shown here is derived from an EMBL/GenBank/DDBJ whole genome shotgun (WGS) entry which is preliminary data.</text>
</comment>
<dbReference type="RefSeq" id="WP_224316055.1">
    <property type="nucleotide sequence ID" value="NZ_JAIRBM010000029.1"/>
</dbReference>
<dbReference type="SUPFAM" id="SSF53474">
    <property type="entry name" value="alpha/beta-Hydrolases"/>
    <property type="match status" value="2"/>
</dbReference>
<organism evidence="2 3">
    <name type="scientific">Microvirga puerhi</name>
    <dbReference type="NCBI Taxonomy" id="2876078"/>
    <lineage>
        <taxon>Bacteria</taxon>
        <taxon>Pseudomonadati</taxon>
        <taxon>Pseudomonadota</taxon>
        <taxon>Alphaproteobacteria</taxon>
        <taxon>Hyphomicrobiales</taxon>
        <taxon>Methylobacteriaceae</taxon>
        <taxon>Microvirga</taxon>
    </lineage>
</organism>
<evidence type="ECO:0000313" key="2">
    <source>
        <dbReference type="EMBL" id="MBZ6079205.1"/>
    </source>
</evidence>
<keyword evidence="1" id="KW-1133">Transmembrane helix</keyword>
<evidence type="ECO:0008006" key="4">
    <source>
        <dbReference type="Google" id="ProtNLM"/>
    </source>
</evidence>
<dbReference type="EMBL" id="JAIRBM010000029">
    <property type="protein sequence ID" value="MBZ6079205.1"/>
    <property type="molecule type" value="Genomic_DNA"/>
</dbReference>